<keyword evidence="4" id="KW-1185">Reference proteome</keyword>
<dbReference type="EMBL" id="RDQH01000340">
    <property type="protein sequence ID" value="RXH78064.1"/>
    <property type="molecule type" value="Genomic_DNA"/>
</dbReference>
<feature type="compositionally biased region" description="Pro residues" evidence="1">
    <location>
        <begin position="59"/>
        <end position="74"/>
    </location>
</feature>
<organism evidence="3 4">
    <name type="scientific">Malus domestica</name>
    <name type="common">Apple</name>
    <name type="synonym">Pyrus malus</name>
    <dbReference type="NCBI Taxonomy" id="3750"/>
    <lineage>
        <taxon>Eukaryota</taxon>
        <taxon>Viridiplantae</taxon>
        <taxon>Streptophyta</taxon>
        <taxon>Embryophyta</taxon>
        <taxon>Tracheophyta</taxon>
        <taxon>Spermatophyta</taxon>
        <taxon>Magnoliopsida</taxon>
        <taxon>eudicotyledons</taxon>
        <taxon>Gunneridae</taxon>
        <taxon>Pentapetalae</taxon>
        <taxon>rosids</taxon>
        <taxon>fabids</taxon>
        <taxon>Rosales</taxon>
        <taxon>Rosaceae</taxon>
        <taxon>Amygdaloideae</taxon>
        <taxon>Maleae</taxon>
        <taxon>Malus</taxon>
    </lineage>
</organism>
<accession>A0A498I7A5</accession>
<dbReference type="PANTHER" id="PTHR34467:SF7">
    <property type="entry name" value="TRANSMEMBRANE PROTEIN"/>
    <property type="match status" value="1"/>
</dbReference>
<evidence type="ECO:0000256" key="1">
    <source>
        <dbReference type="SAM" id="MobiDB-lite"/>
    </source>
</evidence>
<evidence type="ECO:0000313" key="4">
    <source>
        <dbReference type="Proteomes" id="UP000290289"/>
    </source>
</evidence>
<evidence type="ECO:0000313" key="3">
    <source>
        <dbReference type="EMBL" id="RXH78064.1"/>
    </source>
</evidence>
<evidence type="ECO:0000256" key="2">
    <source>
        <dbReference type="SAM" id="SignalP"/>
    </source>
</evidence>
<dbReference type="PANTHER" id="PTHR34467">
    <property type="entry name" value="TRANSMEMBRANE PROTEIN"/>
    <property type="match status" value="1"/>
</dbReference>
<proteinExistence type="predicted"/>
<comment type="caution">
    <text evidence="3">The sequence shown here is derived from an EMBL/GenBank/DDBJ whole genome shotgun (WGS) entry which is preliminary data.</text>
</comment>
<protein>
    <submittedName>
        <fullName evidence="3">Uncharacterized protein</fullName>
    </submittedName>
</protein>
<reference evidence="3 4" key="1">
    <citation type="submission" date="2018-10" db="EMBL/GenBank/DDBJ databases">
        <title>A high-quality apple genome assembly.</title>
        <authorList>
            <person name="Hu J."/>
        </authorList>
    </citation>
    <scope>NUCLEOTIDE SEQUENCE [LARGE SCALE GENOMIC DNA]</scope>
    <source>
        <strain evidence="4">cv. HFTH1</strain>
        <tissue evidence="3">Young leaf</tissue>
    </source>
</reference>
<name>A0A498I7A5_MALDO</name>
<sequence>MVPQVKIFIMLLLLFNFSVSGRADIFKDGMELTHSSGHAMLKVGRKLLVSPDELLDYPQPRPNPRHTPPPPPSA</sequence>
<dbReference type="Proteomes" id="UP000290289">
    <property type="component" value="Chromosome 14"/>
</dbReference>
<feature type="signal peptide" evidence="2">
    <location>
        <begin position="1"/>
        <end position="23"/>
    </location>
</feature>
<keyword evidence="2" id="KW-0732">Signal</keyword>
<dbReference type="AlphaFoldDB" id="A0A498I7A5"/>
<feature type="chain" id="PRO_5019713566" evidence="2">
    <location>
        <begin position="24"/>
        <end position="74"/>
    </location>
</feature>
<feature type="region of interest" description="Disordered" evidence="1">
    <location>
        <begin position="53"/>
        <end position="74"/>
    </location>
</feature>
<dbReference type="Gramene" id="mRNA:MD14G0114700">
    <property type="protein sequence ID" value="mRNA:MD14G0114700"/>
    <property type="gene ID" value="MD14G0114700"/>
</dbReference>
<gene>
    <name evidence="3" type="ORF">DVH24_040035</name>
</gene>
<dbReference type="OrthoDB" id="1178311at2759"/>